<keyword evidence="16 22" id="KW-0472">Membrane</keyword>
<dbReference type="InterPro" id="IPR036772">
    <property type="entry name" value="SRCR-like_dom_sf"/>
</dbReference>
<dbReference type="EMBL" id="SCEB01215466">
    <property type="protein sequence ID" value="RXM29394.1"/>
    <property type="molecule type" value="Genomic_DNA"/>
</dbReference>
<feature type="disulfide bond" evidence="19">
    <location>
        <begin position="927"/>
        <end position="988"/>
    </location>
</feature>
<dbReference type="InterPro" id="IPR034078">
    <property type="entry name" value="NFX1_fam"/>
</dbReference>
<evidence type="ECO:0000259" key="23">
    <source>
        <dbReference type="PROSITE" id="PS50038"/>
    </source>
</evidence>
<evidence type="ECO:0000256" key="16">
    <source>
        <dbReference type="ARBA" id="ARBA00023136"/>
    </source>
</evidence>
<dbReference type="Pfam" id="PF00089">
    <property type="entry name" value="Trypsin"/>
    <property type="match status" value="1"/>
</dbReference>
<evidence type="ECO:0000256" key="18">
    <source>
        <dbReference type="ARBA" id="ARBA00023180"/>
    </source>
</evidence>
<feature type="domain" description="FZ" evidence="23">
    <location>
        <begin position="1241"/>
        <end position="1364"/>
    </location>
</feature>
<dbReference type="InterPro" id="IPR002172">
    <property type="entry name" value="LDrepeatLR_classA_rpt"/>
</dbReference>
<comment type="similarity">
    <text evidence="3">Belongs to the NFX1 family.</text>
</comment>
<dbReference type="InterPro" id="IPR036790">
    <property type="entry name" value="Frizzled_dom_sf"/>
</dbReference>
<feature type="disulfide bond" evidence="20">
    <location>
        <begin position="1139"/>
        <end position="1157"/>
    </location>
</feature>
<reference evidence="25 26" key="1">
    <citation type="submission" date="2019-01" db="EMBL/GenBank/DDBJ databases">
        <title>Draft Genome and Complete Hox-Cluster Characterization of the Sterlet Sturgeon (Acipenser ruthenus).</title>
        <authorList>
            <person name="Wei Q."/>
        </authorList>
    </citation>
    <scope>NUCLEOTIDE SEQUENCE [LARGE SCALE GENOMIC DNA]</scope>
    <source>
        <strain evidence="25">WHYD16114868_AA</strain>
        <tissue evidence="25">Blood</tissue>
    </source>
</reference>
<feature type="disulfide bond" evidence="20">
    <location>
        <begin position="1078"/>
        <end position="1093"/>
    </location>
</feature>
<proteinExistence type="inferred from homology"/>
<feature type="compositionally biased region" description="Basic and acidic residues" evidence="21">
    <location>
        <begin position="7"/>
        <end position="16"/>
    </location>
</feature>
<keyword evidence="9" id="KW-0677">Repeat</keyword>
<dbReference type="CDD" id="cd00190">
    <property type="entry name" value="Tryp_SPc"/>
    <property type="match status" value="1"/>
</dbReference>
<keyword evidence="5" id="KW-0964">Secreted</keyword>
<evidence type="ECO:0000256" key="15">
    <source>
        <dbReference type="ARBA" id="ARBA00022989"/>
    </source>
</evidence>
<dbReference type="InterPro" id="IPR020067">
    <property type="entry name" value="Frizzled_dom"/>
</dbReference>
<dbReference type="GO" id="GO:0006508">
    <property type="term" value="P:proteolysis"/>
    <property type="evidence" value="ECO:0007669"/>
    <property type="project" value="UniProtKB-KW"/>
</dbReference>
<evidence type="ECO:0000256" key="8">
    <source>
        <dbReference type="ARBA" id="ARBA00022723"/>
    </source>
</evidence>
<dbReference type="FunFam" id="2.40.10.10:FF:000015">
    <property type="entry name" value="Atrial natriuretic peptide-converting enzyme"/>
    <property type="match status" value="1"/>
</dbReference>
<dbReference type="InterPro" id="IPR023415">
    <property type="entry name" value="LDLR_class-A_CS"/>
</dbReference>
<evidence type="ECO:0000256" key="1">
    <source>
        <dbReference type="ARBA" id="ARBA00004401"/>
    </source>
</evidence>
<dbReference type="PRINTS" id="PR00261">
    <property type="entry name" value="LDLRECEPTOR"/>
</dbReference>
<dbReference type="Gene3D" id="2.40.10.10">
    <property type="entry name" value="Trypsin-like serine proteases"/>
    <property type="match status" value="1"/>
</dbReference>
<feature type="disulfide bond" evidence="20">
    <location>
        <begin position="1188"/>
        <end position="1203"/>
    </location>
</feature>
<dbReference type="PROSITE" id="PS50038">
    <property type="entry name" value="FZ"/>
    <property type="match status" value="2"/>
</dbReference>
<dbReference type="FunFam" id="4.10.400.10:FF:000056">
    <property type="entry name" value="Terribly reduced optic lobes, isoform AM"/>
    <property type="match status" value="1"/>
</dbReference>
<evidence type="ECO:0000256" key="19">
    <source>
        <dbReference type="PROSITE-ProRule" id="PRU00090"/>
    </source>
</evidence>
<dbReference type="Gene3D" id="1.10.2000.10">
    <property type="entry name" value="Frizzled cysteine-rich domain"/>
    <property type="match status" value="2"/>
</dbReference>
<feature type="disulfide bond" evidence="20">
    <location>
        <begin position="1378"/>
        <end position="1396"/>
    </location>
</feature>
<keyword evidence="11" id="KW-0378">Hydrolase</keyword>
<feature type="disulfide bond" evidence="20">
    <location>
        <begin position="1428"/>
        <end position="1443"/>
    </location>
</feature>
<feature type="disulfide bond" evidence="19">
    <location>
        <begin position="935"/>
        <end position="981"/>
    </location>
</feature>
<feature type="compositionally biased region" description="Basic and acidic residues" evidence="21">
    <location>
        <begin position="40"/>
        <end position="63"/>
    </location>
</feature>
<evidence type="ECO:0000313" key="25">
    <source>
        <dbReference type="EMBL" id="RXM29394.1"/>
    </source>
</evidence>
<dbReference type="InterPro" id="IPR036055">
    <property type="entry name" value="LDL_receptor-like_sf"/>
</dbReference>
<dbReference type="PROSITE" id="PS00135">
    <property type="entry name" value="TRYPSIN_SER"/>
    <property type="match status" value="1"/>
</dbReference>
<feature type="transmembrane region" description="Helical" evidence="22">
    <location>
        <begin position="763"/>
        <end position="789"/>
    </location>
</feature>
<feature type="disulfide bond" evidence="20">
    <location>
        <begin position="1453"/>
        <end position="1471"/>
    </location>
</feature>
<keyword evidence="15 22" id="KW-1133">Transmembrane helix</keyword>
<keyword evidence="17 20" id="KW-1015">Disulfide bond</keyword>
<dbReference type="SMART" id="SM00020">
    <property type="entry name" value="Tryp_SPc"/>
    <property type="match status" value="1"/>
</dbReference>
<keyword evidence="26" id="KW-1185">Reference proteome</keyword>
<feature type="disulfide bond" evidence="20">
    <location>
        <begin position="1465"/>
        <end position="1480"/>
    </location>
</feature>
<dbReference type="Proteomes" id="UP000289886">
    <property type="component" value="Unassembled WGS sequence"/>
</dbReference>
<dbReference type="PANTHER" id="PTHR12360">
    <property type="entry name" value="NUCLEAR TRANSCRIPTION FACTOR, X-BOX BINDING 1 NFX1"/>
    <property type="match status" value="1"/>
</dbReference>
<accession>A0A444U2K0</accession>
<dbReference type="InterPro" id="IPR000967">
    <property type="entry name" value="Znf_NFX1"/>
</dbReference>
<protein>
    <submittedName>
        <fullName evidence="25">Atrial natriuretic peptide-converting enzyme</fullName>
    </submittedName>
</protein>
<feature type="region of interest" description="Disordered" evidence="21">
    <location>
        <begin position="1"/>
        <end position="63"/>
    </location>
</feature>
<dbReference type="PANTHER" id="PTHR12360:SF1">
    <property type="entry name" value="NF-X1-TYPE ZINC FINGER PROTEIN NFXL1"/>
    <property type="match status" value="1"/>
</dbReference>
<dbReference type="PROSITE" id="PS01209">
    <property type="entry name" value="LDLRA_1"/>
    <property type="match status" value="2"/>
</dbReference>
<evidence type="ECO:0000256" key="17">
    <source>
        <dbReference type="ARBA" id="ARBA00023157"/>
    </source>
</evidence>
<feature type="disulfide bond" evidence="19">
    <location>
        <begin position="1293"/>
        <end position="1331"/>
    </location>
</feature>
<dbReference type="GO" id="GO:0004252">
    <property type="term" value="F:serine-type endopeptidase activity"/>
    <property type="evidence" value="ECO:0007669"/>
    <property type="project" value="InterPro"/>
</dbReference>
<keyword evidence="18" id="KW-0325">Glycoprotein</keyword>
<dbReference type="SUPFAM" id="SSF81324">
    <property type="entry name" value="Voltage-gated potassium channels"/>
    <property type="match status" value="1"/>
</dbReference>
<dbReference type="FunFam" id="4.10.400.10:FF:000024">
    <property type="entry name" value="Low-density lipoprotein RecePtor related"/>
    <property type="match status" value="1"/>
</dbReference>
<dbReference type="InterPro" id="IPR001254">
    <property type="entry name" value="Trypsin_dom"/>
</dbReference>
<dbReference type="SMART" id="SM00063">
    <property type="entry name" value="FRI"/>
    <property type="match status" value="2"/>
</dbReference>
<evidence type="ECO:0000256" key="20">
    <source>
        <dbReference type="PROSITE-ProRule" id="PRU00124"/>
    </source>
</evidence>
<dbReference type="InterPro" id="IPR009003">
    <property type="entry name" value="Peptidase_S1_PA"/>
</dbReference>
<feature type="disulfide bond" evidence="20">
    <location>
        <begin position="1371"/>
        <end position="1383"/>
    </location>
</feature>
<feature type="disulfide bond" evidence="20">
    <location>
        <begin position="1102"/>
        <end position="1120"/>
    </location>
</feature>
<organism evidence="25 26">
    <name type="scientific">Acipenser ruthenus</name>
    <name type="common">Sterlet sturgeon</name>
    <dbReference type="NCBI Taxonomy" id="7906"/>
    <lineage>
        <taxon>Eukaryota</taxon>
        <taxon>Metazoa</taxon>
        <taxon>Chordata</taxon>
        <taxon>Craniata</taxon>
        <taxon>Vertebrata</taxon>
        <taxon>Euteleostomi</taxon>
        <taxon>Actinopterygii</taxon>
        <taxon>Chondrostei</taxon>
        <taxon>Acipenseriformes</taxon>
        <taxon>Acipenseridae</taxon>
        <taxon>Acipenser</taxon>
    </lineage>
</organism>
<keyword evidence="7 22" id="KW-0812">Transmembrane</keyword>
<feature type="disulfide bond" evidence="19">
    <location>
        <begin position="1005"/>
        <end position="1029"/>
    </location>
</feature>
<feature type="domain" description="FZ" evidence="23">
    <location>
        <begin position="922"/>
        <end position="1048"/>
    </location>
</feature>
<dbReference type="GO" id="GO:0000977">
    <property type="term" value="F:RNA polymerase II transcription regulatory region sequence-specific DNA binding"/>
    <property type="evidence" value="ECO:0007669"/>
    <property type="project" value="TreeGrafter"/>
</dbReference>
<dbReference type="CDD" id="cd00112">
    <property type="entry name" value="LDLa"/>
    <property type="match status" value="7"/>
</dbReference>
<evidence type="ECO:0000256" key="12">
    <source>
        <dbReference type="ARBA" id="ARBA00022825"/>
    </source>
</evidence>
<evidence type="ECO:0000256" key="13">
    <source>
        <dbReference type="ARBA" id="ARBA00022833"/>
    </source>
</evidence>
<feature type="disulfide bond" evidence="20">
    <location>
        <begin position="1095"/>
        <end position="1107"/>
    </location>
</feature>
<keyword evidence="8" id="KW-0479">Metal-binding</keyword>
<dbReference type="SUPFAM" id="SSF57424">
    <property type="entry name" value="LDL receptor-like module"/>
    <property type="match status" value="7"/>
</dbReference>
<dbReference type="PROSITE" id="PS50240">
    <property type="entry name" value="TRYPSIN_DOM"/>
    <property type="match status" value="1"/>
</dbReference>
<comment type="caution">
    <text evidence="25">The sequence shown here is derived from an EMBL/GenBank/DDBJ whole genome shotgun (WGS) entry which is preliminary data.</text>
</comment>
<feature type="disulfide bond" evidence="20">
    <location>
        <begin position="1151"/>
        <end position="1166"/>
    </location>
</feature>
<dbReference type="InterPro" id="IPR043504">
    <property type="entry name" value="Peptidase_S1_PA_chymotrypsin"/>
</dbReference>
<evidence type="ECO:0000256" key="3">
    <source>
        <dbReference type="ARBA" id="ARBA00007269"/>
    </source>
</evidence>
<keyword evidence="10" id="KW-0863">Zinc-finger</keyword>
<dbReference type="Pfam" id="PF01422">
    <property type="entry name" value="zf-NF-X1"/>
    <property type="match status" value="8"/>
</dbReference>
<evidence type="ECO:0000256" key="5">
    <source>
        <dbReference type="ARBA" id="ARBA00022525"/>
    </source>
</evidence>
<dbReference type="GO" id="GO:0005886">
    <property type="term" value="C:plasma membrane"/>
    <property type="evidence" value="ECO:0007669"/>
    <property type="project" value="UniProtKB-SubCell"/>
</dbReference>
<dbReference type="Pfam" id="PF00057">
    <property type="entry name" value="Ldl_recept_a"/>
    <property type="match status" value="6"/>
</dbReference>
<dbReference type="InterPro" id="IPR033116">
    <property type="entry name" value="TRYPSIN_SER"/>
</dbReference>
<evidence type="ECO:0000256" key="21">
    <source>
        <dbReference type="SAM" id="MobiDB-lite"/>
    </source>
</evidence>
<feature type="disulfide bond" evidence="20">
    <location>
        <begin position="1176"/>
        <end position="1194"/>
    </location>
</feature>
<dbReference type="GO" id="GO:0005576">
    <property type="term" value="C:extracellular region"/>
    <property type="evidence" value="ECO:0007669"/>
    <property type="project" value="UniProtKB-SubCell"/>
</dbReference>
<comment type="subcellular location">
    <subcellularLocation>
        <location evidence="1">Cell membrane</location>
        <topology evidence="1">Single-pass type II membrane protein</topology>
    </subcellularLocation>
    <subcellularLocation>
        <location evidence="2">Secreted</location>
    </subcellularLocation>
</comment>
<dbReference type="GO" id="GO:0005634">
    <property type="term" value="C:nucleus"/>
    <property type="evidence" value="ECO:0007669"/>
    <property type="project" value="InterPro"/>
</dbReference>
<keyword evidence="6" id="KW-0645">Protease</keyword>
<feature type="transmembrane region" description="Helical" evidence="22">
    <location>
        <begin position="109"/>
        <end position="129"/>
    </location>
</feature>
<evidence type="ECO:0000256" key="11">
    <source>
        <dbReference type="ARBA" id="ARBA00022801"/>
    </source>
</evidence>
<dbReference type="SUPFAM" id="SSF56487">
    <property type="entry name" value="SRCR-like"/>
    <property type="match status" value="1"/>
</dbReference>
<evidence type="ECO:0000256" key="2">
    <source>
        <dbReference type="ARBA" id="ARBA00004613"/>
    </source>
</evidence>
<feature type="disulfide bond" evidence="20">
    <location>
        <begin position="1066"/>
        <end position="1084"/>
    </location>
</feature>
<feature type="disulfide bond" evidence="20">
    <location>
        <begin position="1446"/>
        <end position="1458"/>
    </location>
</feature>
<dbReference type="GO" id="GO:0000981">
    <property type="term" value="F:DNA-binding transcription factor activity, RNA polymerase II-specific"/>
    <property type="evidence" value="ECO:0007669"/>
    <property type="project" value="TreeGrafter"/>
</dbReference>
<feature type="transmembrane region" description="Helical" evidence="22">
    <location>
        <begin position="77"/>
        <end position="97"/>
    </location>
</feature>
<dbReference type="SUPFAM" id="SSF50494">
    <property type="entry name" value="Trypsin-like serine proteases"/>
    <property type="match status" value="1"/>
</dbReference>
<evidence type="ECO:0000256" key="10">
    <source>
        <dbReference type="ARBA" id="ARBA00022771"/>
    </source>
</evidence>
<feature type="disulfide bond" evidence="19">
    <location>
        <begin position="1324"/>
        <end position="1348"/>
    </location>
</feature>
<evidence type="ECO:0000256" key="22">
    <source>
        <dbReference type="SAM" id="Phobius"/>
    </source>
</evidence>
<evidence type="ECO:0000313" key="26">
    <source>
        <dbReference type="Proteomes" id="UP000289886"/>
    </source>
</evidence>
<feature type="disulfide bond" evidence="20">
    <location>
        <begin position="1390"/>
        <end position="1405"/>
    </location>
</feature>
<keyword evidence="12" id="KW-0720">Serine protease</keyword>
<sequence>MDEELERMEGGESREEKKKKKKEKKSKLEGKKEKKKEKKEKKEKEKEEKEKEKDKDKDKKKEPKKEVFVIDPAGNIYYNWLFVITMPVMYNWTMIIARACFEELQHDYISSWFIIDYVSDVIYLADMFFRTRTEQSSQNKFEEIRKANQAAAQKFTDVQYSSSSEEDEEEEIHGKHGKILTSTFTTYTDQTGGDVTELERTRQYLSDAFQSGAITCLICIASVKRNQPMVTVTCFCKKAKAVPRRCSAKAWSCQQSCGRVLPCGQHACASPCHAGDCQPCPRVSKQRCLCGKNIAERLCASPVWQCEKVCGRTLPCGNHTCEMVCHPGLCGECPRAGNRACPCGKSKYSLPCTEDVPTCGDTCEKVMECGLHKCSMRCHRGPCETCRQEVEKQCRCGKYSKLMPCHKEYLCESKCPKTRNCQRHQCKRKCCSGNCPPCDQSCGRTMGCRNHKCPSVCHRGSCYPCPETVDVKCNCSTTCIKVPCGRERTTKPPKCKELCRAEQAVVDQVNVTPLPCHAVGPFSCKRPCGRLLSCGNHTCMRECHVVSQLSDTQDKHKAGKECQQCEEGCSEPRPPGCSHPCVLPCHTGACPPCTQMIRVKCHCKIMSLFIECLKITTADKNTKTILSSCKNQCPKQLPCGHRCKETCHPGDCEESCNQKVKLKCPCKRIKKEVPCFKARETQISVECDEACKDVKKRAAEAELEAFEKRLKGRRKKNKKKDEVEIEETIWQKYKKYIMVSGTDEDNMGDACSQKLGSAKYLRLLLFILIPCICALICLLVIFLAFVGVVGKGFFESSENDLLSSSDRAQTSHIPITNIFESSPLETTPNTELGTQSVFSTTSDDQHPTVMDNLVPRSENITLRPSLLTKAPTREDSRLHSTEQDNRLWSSTTSATLPDWMTSLTTFSPIVQVTTQEPAKPYPVNDTCTDISVNQCQILPYNQTSLTSQLSIVKGIEVEVFLKFFSYLNRLNCYHHIMLFGCNLALPECRNEDGKRRVILPCMWFCEAAKEGCEPVLHMVNASWPAFLRCSQFSNDTKAGNGSQTCFRPQTEKGKSFMCGGQDSFPCATGICISKKLLCNGYNDCDDWSDEAHCNCTEVQFQCGTGKCLSHSLICDGYDDCGDLSDELDCECDPKEEHRCGDGRCITSDWVCDGDHDCVDKSDEVNCSCSSQGLMECRNGQCIPSAFRCDGEEDCKDGSDEEHCSTEQNQSLCAAGNPGCRDIFCPGGCSENIACHNHRNSTNCSRCEPITLELCMNLPYNFTSYPNYLGHQTQKETSISWESSLFPALVQTNCYKYLMFFACTVLVPKCDLETHKRVPPCRSLCKDSKDRCESVLAIVGLQWPEDTDCTQFPEESSGNDTCLMPDQDVEECSPSHFKCNSGRCVLASRRCDGQTDCDDDSDEENCGCTERGLWECPSNKGCIKHTMICDGFPDCPDLADEKNCSSCKDNEKVCNNHECVHRSLWCDGIKDCSDSSDEWNCVTLSKTPSSLLTIHKSASDYHVCADNWQEELSLLACKQMGLGGLSTTSIVQDQHDQPGRRKWLHLSSDWRHKKGSTLQALLVKGHACWSRSKVSLHCVKEDCGRRPAARMTKRILGGRTSRPGRWPWQCSMQSDPSGHICGCVLIGKKWLLTVAHCFEGRENADVWKVVFGINNLDHPLPFMQTRKVKRIILHPRYSRAVVDYDISIVELDEEINETSYVRPVCLPNKDQHAQPDTYCYITGWGHMGNRMPFKLQEGEVRIISMDQCQSYFDMKTITSRMLCAGYESGTVDSCMGDSGGPLVCEESAGRWTLYGLTSWGSVCFSQVLGPGVYSNVTHFVEWIERQIYLHTFLL</sequence>
<keyword evidence="14" id="KW-0735">Signal-anchor</keyword>
<dbReference type="SMART" id="SM00438">
    <property type="entry name" value="ZnF_NFX"/>
    <property type="match status" value="8"/>
</dbReference>
<dbReference type="PROSITE" id="PS50068">
    <property type="entry name" value="LDLRA_2"/>
    <property type="match status" value="7"/>
</dbReference>
<gene>
    <name evidence="25" type="ORF">EOD39_8820</name>
</gene>
<comment type="caution">
    <text evidence="20">Lacks conserved residue(s) required for the propagation of feature annotation.</text>
</comment>
<dbReference type="SUPFAM" id="SSF63501">
    <property type="entry name" value="Frizzled cysteine-rich domain"/>
    <property type="match status" value="2"/>
</dbReference>
<evidence type="ECO:0000256" key="6">
    <source>
        <dbReference type="ARBA" id="ARBA00022670"/>
    </source>
</evidence>
<comment type="similarity">
    <text evidence="4">Belongs to the LDLR family.</text>
</comment>
<dbReference type="Pfam" id="PF01392">
    <property type="entry name" value="Fz"/>
    <property type="match status" value="2"/>
</dbReference>
<feature type="disulfide bond" evidence="20">
    <location>
        <begin position="1114"/>
        <end position="1129"/>
    </location>
</feature>
<keyword evidence="13" id="KW-0862">Zinc</keyword>
<dbReference type="GO" id="GO:0008270">
    <property type="term" value="F:zinc ion binding"/>
    <property type="evidence" value="ECO:0007669"/>
    <property type="project" value="UniProtKB-KW"/>
</dbReference>
<evidence type="ECO:0000256" key="9">
    <source>
        <dbReference type="ARBA" id="ARBA00022737"/>
    </source>
</evidence>
<dbReference type="Gene3D" id="4.10.400.10">
    <property type="entry name" value="Low-density Lipoprotein Receptor"/>
    <property type="match status" value="7"/>
</dbReference>
<evidence type="ECO:0000256" key="14">
    <source>
        <dbReference type="ARBA" id="ARBA00022968"/>
    </source>
</evidence>
<evidence type="ECO:0000256" key="4">
    <source>
        <dbReference type="ARBA" id="ARBA00009939"/>
    </source>
</evidence>
<feature type="domain" description="Peptidase S1" evidence="24">
    <location>
        <begin position="1594"/>
        <end position="1827"/>
    </location>
</feature>
<feature type="disulfide bond" evidence="19">
    <location>
        <begin position="1320"/>
        <end position="1361"/>
    </location>
</feature>
<dbReference type="SMART" id="SM00192">
    <property type="entry name" value="LDLa"/>
    <property type="match status" value="7"/>
</dbReference>
<evidence type="ECO:0000259" key="24">
    <source>
        <dbReference type="PROSITE" id="PS50240"/>
    </source>
</evidence>
<dbReference type="CDD" id="cd06008">
    <property type="entry name" value="NF-X1-zinc-finger"/>
    <property type="match status" value="6"/>
</dbReference>
<evidence type="ECO:0000256" key="7">
    <source>
        <dbReference type="ARBA" id="ARBA00022692"/>
    </source>
</evidence>
<name>A0A444U2K0_ACIRT</name>